<keyword evidence="4" id="KW-0233">DNA recombination</keyword>
<name>A0A0R1ZJY4_9LACO</name>
<dbReference type="PROSITE" id="PS00397">
    <property type="entry name" value="RECOMBINASES_1"/>
    <property type="match status" value="1"/>
</dbReference>
<dbReference type="Gene3D" id="1.10.10.60">
    <property type="entry name" value="Homeodomain-like"/>
    <property type="match status" value="1"/>
</dbReference>
<dbReference type="EMBL" id="AYYZ01000005">
    <property type="protein sequence ID" value="KRM53236.1"/>
    <property type="molecule type" value="Genomic_DNA"/>
</dbReference>
<dbReference type="InterPro" id="IPR050639">
    <property type="entry name" value="SSR_resolvase"/>
</dbReference>
<evidence type="ECO:0000259" key="7">
    <source>
        <dbReference type="PROSITE" id="PS51736"/>
    </source>
</evidence>
<comment type="similarity">
    <text evidence="1">Belongs to the site-specific recombinase resolvase family.</text>
</comment>
<dbReference type="RefSeq" id="WP_057906158.1">
    <property type="nucleotide sequence ID" value="NZ_AYYZ01000005.1"/>
</dbReference>
<dbReference type="InterPro" id="IPR006119">
    <property type="entry name" value="Resolv_N"/>
</dbReference>
<dbReference type="InterPro" id="IPR006118">
    <property type="entry name" value="Recombinase_CS"/>
</dbReference>
<sequence>MKIGYARVSTVDQNLVRQIVRLRKEQVDLIYKEKLSGKNMERPQLKRLLKRLTSEDEVYVVSLDRLGRNSDDITRIINQITIKGAFLNVLDLPTFEGIKDHNLKRLLTNLILEIKKYDAEQERKMIRERQRQGIELAKLAGKYKGKKVQYCADSPKKQNREIYFKTIEMLKKGIPKTKIADRLGISKQTVYNILRRDQE</sequence>
<dbReference type="PANTHER" id="PTHR30461:SF26">
    <property type="entry name" value="RESOLVASE HOMOLOG YNEB"/>
    <property type="match status" value="1"/>
</dbReference>
<evidence type="ECO:0000313" key="9">
    <source>
        <dbReference type="Proteomes" id="UP000051291"/>
    </source>
</evidence>
<dbReference type="Gene3D" id="3.40.50.1390">
    <property type="entry name" value="Resolvase, N-terminal catalytic domain"/>
    <property type="match status" value="1"/>
</dbReference>
<dbReference type="Proteomes" id="UP000051291">
    <property type="component" value="Unassembled WGS sequence"/>
</dbReference>
<dbReference type="Pfam" id="PF02796">
    <property type="entry name" value="HTH_7"/>
    <property type="match status" value="1"/>
</dbReference>
<dbReference type="InterPro" id="IPR009057">
    <property type="entry name" value="Homeodomain-like_sf"/>
</dbReference>
<evidence type="ECO:0000256" key="6">
    <source>
        <dbReference type="PROSITE-ProRule" id="PRU10137"/>
    </source>
</evidence>
<comment type="caution">
    <text evidence="8">The sequence shown here is derived from an EMBL/GenBank/DDBJ whole genome shotgun (WGS) entry which is preliminary data.</text>
</comment>
<keyword evidence="2" id="KW-0229">DNA integration</keyword>
<evidence type="ECO:0000256" key="2">
    <source>
        <dbReference type="ARBA" id="ARBA00022908"/>
    </source>
</evidence>
<dbReference type="GO" id="GO:0000150">
    <property type="term" value="F:DNA strand exchange activity"/>
    <property type="evidence" value="ECO:0007669"/>
    <property type="project" value="InterPro"/>
</dbReference>
<dbReference type="SMART" id="SM00857">
    <property type="entry name" value="Resolvase"/>
    <property type="match status" value="1"/>
</dbReference>
<dbReference type="PANTHER" id="PTHR30461">
    <property type="entry name" value="DNA-INVERTASE FROM LAMBDOID PROPHAGE"/>
    <property type="match status" value="1"/>
</dbReference>
<feature type="domain" description="Resolvase/invertase-type recombinase catalytic" evidence="7">
    <location>
        <begin position="1"/>
        <end position="141"/>
    </location>
</feature>
<evidence type="ECO:0000256" key="1">
    <source>
        <dbReference type="ARBA" id="ARBA00009913"/>
    </source>
</evidence>
<dbReference type="Pfam" id="PF00239">
    <property type="entry name" value="Resolvase"/>
    <property type="match status" value="1"/>
</dbReference>
<gene>
    <name evidence="8" type="ORF">FC64_GL000807</name>
</gene>
<dbReference type="GO" id="GO:0015074">
    <property type="term" value="P:DNA integration"/>
    <property type="evidence" value="ECO:0007669"/>
    <property type="project" value="UniProtKB-KW"/>
</dbReference>
<dbReference type="InterPro" id="IPR006120">
    <property type="entry name" value="Resolvase_HTH_dom"/>
</dbReference>
<evidence type="ECO:0000256" key="3">
    <source>
        <dbReference type="ARBA" id="ARBA00023125"/>
    </source>
</evidence>
<dbReference type="SUPFAM" id="SSF53041">
    <property type="entry name" value="Resolvase-like"/>
    <property type="match status" value="1"/>
</dbReference>
<proteinExistence type="inferred from homology"/>
<evidence type="ECO:0000256" key="5">
    <source>
        <dbReference type="PIRSR" id="PIRSR606118-50"/>
    </source>
</evidence>
<keyword evidence="3" id="KW-0238">DNA-binding</keyword>
<feature type="active site" description="O-(5'-phospho-DNA)-serine intermediate" evidence="5 6">
    <location>
        <position position="9"/>
    </location>
</feature>
<protein>
    <submittedName>
        <fullName evidence="8">Transposase</fullName>
    </submittedName>
</protein>
<dbReference type="AlphaFoldDB" id="A0A0R1ZJY4"/>
<dbReference type="InterPro" id="IPR036162">
    <property type="entry name" value="Resolvase-like_N_sf"/>
</dbReference>
<accession>A0A0R1ZJY4</accession>
<dbReference type="PATRIC" id="fig|1423820.4.peg.823"/>
<dbReference type="GO" id="GO:0003677">
    <property type="term" value="F:DNA binding"/>
    <property type="evidence" value="ECO:0007669"/>
    <property type="project" value="UniProtKB-KW"/>
</dbReference>
<dbReference type="CDD" id="cd03768">
    <property type="entry name" value="SR_ResInv"/>
    <property type="match status" value="1"/>
</dbReference>
<dbReference type="PROSITE" id="PS51736">
    <property type="entry name" value="RECOMBINASES_3"/>
    <property type="match status" value="1"/>
</dbReference>
<organism evidence="8 9">
    <name type="scientific">Ligilactobacillus araffinosus DSM 20653</name>
    <dbReference type="NCBI Taxonomy" id="1423820"/>
    <lineage>
        <taxon>Bacteria</taxon>
        <taxon>Bacillati</taxon>
        <taxon>Bacillota</taxon>
        <taxon>Bacilli</taxon>
        <taxon>Lactobacillales</taxon>
        <taxon>Lactobacillaceae</taxon>
        <taxon>Ligilactobacillus</taxon>
    </lineage>
</organism>
<reference evidence="8 9" key="1">
    <citation type="journal article" date="2015" name="Genome Announc.">
        <title>Expanding the biotechnology potential of lactobacilli through comparative genomics of 213 strains and associated genera.</title>
        <authorList>
            <person name="Sun Z."/>
            <person name="Harris H.M."/>
            <person name="McCann A."/>
            <person name="Guo C."/>
            <person name="Argimon S."/>
            <person name="Zhang W."/>
            <person name="Yang X."/>
            <person name="Jeffery I.B."/>
            <person name="Cooney J.C."/>
            <person name="Kagawa T.F."/>
            <person name="Liu W."/>
            <person name="Song Y."/>
            <person name="Salvetti E."/>
            <person name="Wrobel A."/>
            <person name="Rasinkangas P."/>
            <person name="Parkhill J."/>
            <person name="Rea M.C."/>
            <person name="O'Sullivan O."/>
            <person name="Ritari J."/>
            <person name="Douillard F.P."/>
            <person name="Paul Ross R."/>
            <person name="Yang R."/>
            <person name="Briner A.E."/>
            <person name="Felis G.E."/>
            <person name="de Vos W.M."/>
            <person name="Barrangou R."/>
            <person name="Klaenhammer T.R."/>
            <person name="Caufield P.W."/>
            <person name="Cui Y."/>
            <person name="Zhang H."/>
            <person name="O'Toole P.W."/>
        </authorList>
    </citation>
    <scope>NUCLEOTIDE SEQUENCE [LARGE SCALE GENOMIC DNA]</scope>
    <source>
        <strain evidence="8 9">DSM 20653</strain>
    </source>
</reference>
<evidence type="ECO:0000313" key="8">
    <source>
        <dbReference type="EMBL" id="KRM53236.1"/>
    </source>
</evidence>
<dbReference type="SUPFAM" id="SSF46689">
    <property type="entry name" value="Homeodomain-like"/>
    <property type="match status" value="1"/>
</dbReference>
<evidence type="ECO:0000256" key="4">
    <source>
        <dbReference type="ARBA" id="ARBA00023172"/>
    </source>
</evidence>
<keyword evidence="9" id="KW-1185">Reference proteome</keyword>